<dbReference type="Proteomes" id="UP000036410">
    <property type="component" value="Chromosome"/>
</dbReference>
<protein>
    <submittedName>
        <fullName evidence="2">Suppressor of fused protein (SUFU)</fullName>
    </submittedName>
</protein>
<dbReference type="Pfam" id="PF05076">
    <property type="entry name" value="SUFU"/>
    <property type="match status" value="1"/>
</dbReference>
<sequence>MSNNEDKYEYTESGDVLYTHKGSGKDFDPNVDIDEEAREIMEAHIERYFGPIYMVYHEIMSHLVHVDVYHIAPSEERPYHTLITQGMSDKAMNTPPEVEGGRYTELLCFLPPEWDLSEEGFKQEEIYWPIENLKFLARFPHELDTWVGFGHTIQNDNPIKPFSSNTKLCASLLLPPLTEEEAWSVHIREGKDVEFYNVLPLYESEMNYKMKRGTDKLLDKFDKHGISQIYDIHRKNVCKKMWF</sequence>
<evidence type="ECO:0000313" key="2">
    <source>
        <dbReference type="EMBL" id="AKP77443.1"/>
    </source>
</evidence>
<proteinExistence type="predicted"/>
<evidence type="ECO:0000259" key="1">
    <source>
        <dbReference type="Pfam" id="PF05076"/>
    </source>
</evidence>
<dbReference type="SUPFAM" id="SSF103359">
    <property type="entry name" value="Suppressor of Fused, N-terminal domain"/>
    <property type="match status" value="1"/>
</dbReference>
<dbReference type="InterPro" id="IPR020941">
    <property type="entry name" value="SUFU-like_domain"/>
</dbReference>
<name>A0A806U5Y6_PRIMG</name>
<accession>A0A806U5Y6</accession>
<reference evidence="2 3" key="1">
    <citation type="submission" date="2015-01" db="EMBL/GenBank/DDBJ databases">
        <title>Genome sequence of bacillus megaterium Q3.</title>
        <authorList>
            <person name="Wang Y."/>
            <person name="Luo K."/>
            <person name="Bai L."/>
            <person name="Luo F."/>
        </authorList>
    </citation>
    <scope>NUCLEOTIDE SEQUENCE [LARGE SCALE GENOMIC DNA]</scope>
    <source>
        <strain evidence="2 3">Q3</strain>
    </source>
</reference>
<dbReference type="InterPro" id="IPR037181">
    <property type="entry name" value="SUFU_N"/>
</dbReference>
<dbReference type="GeneID" id="48013037"/>
<evidence type="ECO:0000313" key="3">
    <source>
        <dbReference type="Proteomes" id="UP000036410"/>
    </source>
</evidence>
<dbReference type="EMBL" id="CP010586">
    <property type="protein sequence ID" value="AKP77443.1"/>
    <property type="molecule type" value="Genomic_DNA"/>
</dbReference>
<feature type="domain" description="Suppressor of fused-like" evidence="1">
    <location>
        <begin position="64"/>
        <end position="235"/>
    </location>
</feature>
<gene>
    <name evidence="2" type="ORF">AS52_02482</name>
</gene>
<dbReference type="RefSeq" id="WP_028413273.1">
    <property type="nucleotide sequence ID" value="NZ_CP010586.1"/>
</dbReference>
<organism evidence="2 3">
    <name type="scientific">Priestia megaterium Q3</name>
    <dbReference type="NCBI Taxonomy" id="1452722"/>
    <lineage>
        <taxon>Bacteria</taxon>
        <taxon>Bacillati</taxon>
        <taxon>Bacillota</taxon>
        <taxon>Bacilli</taxon>
        <taxon>Bacillales</taxon>
        <taxon>Bacillaceae</taxon>
        <taxon>Priestia</taxon>
    </lineage>
</organism>
<dbReference type="AlphaFoldDB" id="A0A806U5Y6"/>